<name>A0AB34HG08_ESCRO</name>
<proteinExistence type="predicted"/>
<dbReference type="EMBL" id="JAIQCJ010001387">
    <property type="protein sequence ID" value="KAJ8789951.1"/>
    <property type="molecule type" value="Genomic_DNA"/>
</dbReference>
<sequence>MFADNTAAPACFAGQSDSQAACPTCGTAARKQQPGLAHASGRAARSGIKAQLAKETERANSAGARAVGTSSSPFPVVPTPVSQRAAGLTMKPALALIGLAFLSLLRAGGAQQTVDDTCSVQILVPGLKDGVSAVSRHDVGPSAEGSAGESAGALLSKAHLLAGGHTGSQVVLKLCGMFGAVGNTQTTCYLQCVFWIQHFSGSVVSHVRFHASLSTPKQRF</sequence>
<organism evidence="1 2">
    <name type="scientific">Eschrichtius robustus</name>
    <name type="common">California gray whale</name>
    <name type="synonym">Eschrichtius gibbosus</name>
    <dbReference type="NCBI Taxonomy" id="9764"/>
    <lineage>
        <taxon>Eukaryota</taxon>
        <taxon>Metazoa</taxon>
        <taxon>Chordata</taxon>
        <taxon>Craniata</taxon>
        <taxon>Vertebrata</taxon>
        <taxon>Euteleostomi</taxon>
        <taxon>Mammalia</taxon>
        <taxon>Eutheria</taxon>
        <taxon>Laurasiatheria</taxon>
        <taxon>Artiodactyla</taxon>
        <taxon>Whippomorpha</taxon>
        <taxon>Cetacea</taxon>
        <taxon>Mysticeti</taxon>
        <taxon>Eschrichtiidae</taxon>
        <taxon>Eschrichtius</taxon>
    </lineage>
</organism>
<gene>
    <name evidence="1" type="ORF">J1605_021649</name>
</gene>
<comment type="caution">
    <text evidence="1">The sequence shown here is derived from an EMBL/GenBank/DDBJ whole genome shotgun (WGS) entry which is preliminary data.</text>
</comment>
<dbReference type="Proteomes" id="UP001159641">
    <property type="component" value="Unassembled WGS sequence"/>
</dbReference>
<evidence type="ECO:0000313" key="2">
    <source>
        <dbReference type="Proteomes" id="UP001159641"/>
    </source>
</evidence>
<accession>A0AB34HG08</accession>
<dbReference type="AlphaFoldDB" id="A0AB34HG08"/>
<reference evidence="1 2" key="1">
    <citation type="submission" date="2022-11" db="EMBL/GenBank/DDBJ databases">
        <title>Whole genome sequence of Eschrichtius robustus ER-17-0199.</title>
        <authorList>
            <person name="Bruniche-Olsen A."/>
            <person name="Black A.N."/>
            <person name="Fields C.J."/>
            <person name="Walden K."/>
            <person name="Dewoody J.A."/>
        </authorList>
    </citation>
    <scope>NUCLEOTIDE SEQUENCE [LARGE SCALE GENOMIC DNA]</scope>
    <source>
        <strain evidence="1">ER-17-0199</strain>
        <tissue evidence="1">Blubber</tissue>
    </source>
</reference>
<keyword evidence="2" id="KW-1185">Reference proteome</keyword>
<protein>
    <submittedName>
        <fullName evidence="1">Uncharacterized protein</fullName>
    </submittedName>
</protein>
<evidence type="ECO:0000313" key="1">
    <source>
        <dbReference type="EMBL" id="KAJ8789951.1"/>
    </source>
</evidence>